<sequence length="287" mass="32611">MGKAKIGVQMMMLKGKVEELGVYETMRKINELGFHAVEVSQIPMTAENVAELKRASQDFDIEIAALSAALEPMLPGMAGETLTNDFEKIINDCKALECHFLRIGMLPFTTIGDKDKILDFVKKAEEAAGRLAEDGIELYYHNHHIEFQKYDGEYLLDIIKNNTRKIGFELDVHWIQRGGLDPVEVINKFEGRIALIHLKDYRIGQMDMSCFENDFDQAKFFQAFNNVIQFAELGEGSLDLEAIIEAGLKSGSQYFLIEQDDVYGRDPFDCLETSAEHLRSLGYSDWF</sequence>
<dbReference type="KEGG" id="bmur:ABE28_003940"/>
<protein>
    <submittedName>
        <fullName evidence="2">Sugar phosphate isomerase</fullName>
    </submittedName>
</protein>
<keyword evidence="2" id="KW-0413">Isomerase</keyword>
<dbReference type="InterPro" id="IPR050312">
    <property type="entry name" value="IolE/XylAMocC-like"/>
</dbReference>
<accession>A0A1B3XJZ0</accession>
<dbReference type="AlphaFoldDB" id="A0A1B3XJZ0"/>
<evidence type="ECO:0000313" key="2">
    <source>
        <dbReference type="EMBL" id="AOH53492.1"/>
    </source>
</evidence>
<dbReference type="Proteomes" id="UP000077926">
    <property type="component" value="Chromosome"/>
</dbReference>
<dbReference type="OrthoDB" id="9798407at2"/>
<dbReference type="SUPFAM" id="SSF51658">
    <property type="entry name" value="Xylose isomerase-like"/>
    <property type="match status" value="1"/>
</dbReference>
<dbReference type="STRING" id="264697.ABE28_003940"/>
<dbReference type="RefSeq" id="WP_064462026.1">
    <property type="nucleotide sequence ID" value="NZ_CP017080.1"/>
</dbReference>
<dbReference type="InterPro" id="IPR036237">
    <property type="entry name" value="Xyl_isomerase-like_sf"/>
</dbReference>
<evidence type="ECO:0000313" key="3">
    <source>
        <dbReference type="Proteomes" id="UP000077926"/>
    </source>
</evidence>
<dbReference type="Gene3D" id="3.20.20.150">
    <property type="entry name" value="Divalent-metal-dependent TIM barrel enzymes"/>
    <property type="match status" value="1"/>
</dbReference>
<keyword evidence="3" id="KW-1185">Reference proteome</keyword>
<dbReference type="Pfam" id="PF01261">
    <property type="entry name" value="AP_endonuc_2"/>
    <property type="match status" value="1"/>
</dbReference>
<name>A0A1B3XJZ0_9BACI</name>
<dbReference type="GO" id="GO:0016853">
    <property type="term" value="F:isomerase activity"/>
    <property type="evidence" value="ECO:0007669"/>
    <property type="project" value="UniProtKB-KW"/>
</dbReference>
<dbReference type="InterPro" id="IPR013022">
    <property type="entry name" value="Xyl_isomerase-like_TIM-brl"/>
</dbReference>
<dbReference type="PANTHER" id="PTHR12110:SF41">
    <property type="entry name" value="INOSOSE DEHYDRATASE"/>
    <property type="match status" value="1"/>
</dbReference>
<gene>
    <name evidence="2" type="ORF">ABE28_003940</name>
</gene>
<dbReference type="EMBL" id="CP017080">
    <property type="protein sequence ID" value="AOH53492.1"/>
    <property type="molecule type" value="Genomic_DNA"/>
</dbReference>
<reference evidence="2 3" key="1">
    <citation type="submission" date="2016-08" db="EMBL/GenBank/DDBJ databases">
        <title>Complete genome sequence of Bacillus muralis G25-68, a strain with toxicity to nematodes.</title>
        <authorList>
            <person name="Zheng Z."/>
        </authorList>
    </citation>
    <scope>NUCLEOTIDE SEQUENCE [LARGE SCALE GENOMIC DNA]</scope>
    <source>
        <strain evidence="2 3">G25-68</strain>
    </source>
</reference>
<dbReference type="PANTHER" id="PTHR12110">
    <property type="entry name" value="HYDROXYPYRUVATE ISOMERASE"/>
    <property type="match status" value="1"/>
</dbReference>
<evidence type="ECO:0000259" key="1">
    <source>
        <dbReference type="Pfam" id="PF01261"/>
    </source>
</evidence>
<feature type="domain" description="Xylose isomerase-like TIM barrel" evidence="1">
    <location>
        <begin position="27"/>
        <end position="280"/>
    </location>
</feature>
<proteinExistence type="predicted"/>
<organism evidence="2 3">
    <name type="scientific">Peribacillus muralis</name>
    <dbReference type="NCBI Taxonomy" id="264697"/>
    <lineage>
        <taxon>Bacteria</taxon>
        <taxon>Bacillati</taxon>
        <taxon>Bacillota</taxon>
        <taxon>Bacilli</taxon>
        <taxon>Bacillales</taxon>
        <taxon>Bacillaceae</taxon>
        <taxon>Peribacillus</taxon>
    </lineage>
</organism>